<protein>
    <submittedName>
        <fullName evidence="4">LPXTG-motif cell wall-anchored protein</fullName>
    </submittedName>
</protein>
<dbReference type="RefSeq" id="WP_167168045.1">
    <property type="nucleotide sequence ID" value="NZ_BAAAOO010000007.1"/>
</dbReference>
<keyword evidence="5" id="KW-1185">Reference proteome</keyword>
<dbReference type="SUPFAM" id="SSF53300">
    <property type="entry name" value="vWA-like"/>
    <property type="match status" value="1"/>
</dbReference>
<feature type="region of interest" description="Disordered" evidence="1">
    <location>
        <begin position="1"/>
        <end position="84"/>
    </location>
</feature>
<keyword evidence="2" id="KW-0472">Membrane</keyword>
<proteinExistence type="predicted"/>
<dbReference type="InterPro" id="IPR036465">
    <property type="entry name" value="vWFA_dom_sf"/>
</dbReference>
<reference evidence="4 5" key="1">
    <citation type="submission" date="2020-02" db="EMBL/GenBank/DDBJ databases">
        <title>Sequencing the genomes of 1000 actinobacteria strains.</title>
        <authorList>
            <person name="Klenk H.-P."/>
        </authorList>
    </citation>
    <scope>NUCLEOTIDE SEQUENCE [LARGE SCALE GENOMIC DNA]</scope>
    <source>
        <strain evidence="4 5">DSM 19609</strain>
    </source>
</reference>
<gene>
    <name evidence="4" type="ORF">FB473_002426</name>
</gene>
<keyword evidence="2" id="KW-0812">Transmembrane</keyword>
<name>A0ABX0SIH8_9ACTN</name>
<accession>A0ABX0SIH8</accession>
<comment type="caution">
    <text evidence="4">The sequence shown here is derived from an EMBL/GenBank/DDBJ whole genome shotgun (WGS) entry which is preliminary data.</text>
</comment>
<evidence type="ECO:0000256" key="1">
    <source>
        <dbReference type="SAM" id="MobiDB-lite"/>
    </source>
</evidence>
<evidence type="ECO:0000313" key="5">
    <source>
        <dbReference type="Proteomes" id="UP000749311"/>
    </source>
</evidence>
<feature type="transmembrane region" description="Helical" evidence="2">
    <location>
        <begin position="998"/>
        <end position="1016"/>
    </location>
</feature>
<feature type="compositionally biased region" description="Low complexity" evidence="1">
    <location>
        <begin position="11"/>
        <end position="65"/>
    </location>
</feature>
<dbReference type="NCBIfam" id="TIGR01167">
    <property type="entry name" value="LPXTG_anchor"/>
    <property type="match status" value="1"/>
</dbReference>
<dbReference type="Gene3D" id="3.40.50.410">
    <property type="entry name" value="von Willebrand factor, type A domain"/>
    <property type="match status" value="1"/>
</dbReference>
<dbReference type="EMBL" id="JAAMOZ010000001">
    <property type="protein sequence ID" value="NIH57781.1"/>
    <property type="molecule type" value="Genomic_DNA"/>
</dbReference>
<organism evidence="4 5">
    <name type="scientific">Brooklawnia cerclae</name>
    <dbReference type="NCBI Taxonomy" id="349934"/>
    <lineage>
        <taxon>Bacteria</taxon>
        <taxon>Bacillati</taxon>
        <taxon>Actinomycetota</taxon>
        <taxon>Actinomycetes</taxon>
        <taxon>Propionibacteriales</taxon>
        <taxon>Propionibacteriaceae</taxon>
        <taxon>Brooklawnia</taxon>
    </lineage>
</organism>
<evidence type="ECO:0000259" key="3">
    <source>
        <dbReference type="PROSITE" id="PS50234"/>
    </source>
</evidence>
<dbReference type="Pfam" id="PF00092">
    <property type="entry name" value="VWA"/>
    <property type="match status" value="1"/>
</dbReference>
<feature type="compositionally biased region" description="Gly residues" evidence="1">
    <location>
        <begin position="1"/>
        <end position="10"/>
    </location>
</feature>
<feature type="domain" description="VWFA" evidence="3">
    <location>
        <begin position="257"/>
        <end position="466"/>
    </location>
</feature>
<feature type="region of interest" description="Disordered" evidence="1">
    <location>
        <begin position="645"/>
        <end position="671"/>
    </location>
</feature>
<dbReference type="PROSITE" id="PS50234">
    <property type="entry name" value="VWFA"/>
    <property type="match status" value="1"/>
</dbReference>
<keyword evidence="2" id="KW-1133">Transmembrane helix</keyword>
<feature type="region of interest" description="Disordered" evidence="1">
    <location>
        <begin position="483"/>
        <end position="507"/>
    </location>
</feature>
<sequence>MALSVGGAGGASATPDPTPSDTTGTSSSSSTSSQEESPTTEPTDTQAAPETTGTPTETQSSTTEKSTSDDPTTEKSTTDQTAAADIGIAPMSIPTASADATHAVVSVKVGSYRSGTTTIEPLAGAQLALYDSLNSSTPVVGDWAICTSDADGDCNFVIPNTNQGGTNRDRALYVKAYAAPSGYSQYVAGQLGTGSDVSTSTYGFRVGSGNQLRANNTYTSSGQGADFMISTGQTGNASGGVFQFVRDNPVIQQCGLDVALVLDLSGSIAGYEDDLAGAANTLVDSLTGTDSSVSLYTFSTSSPARTWVGSNNDTGPVIVANHTNQQSVSTGSGANTVKSWYSNSSGDATFTASGGTNWDRGLWAASTSGNDYDVAIVITDGNPTFYAAPPVEGYGSYTRFRELENGIFSANSIKEDGTRVIALGVGEGVDSTASGLNLASISGPTEGSDYFQTDDYGQAAEVLQQMISESCAGTVTVVKQVVPSTSDESPEDITGATPAGGWTFGTSSSNTDVTLPASGTTSTGTGAVNFPLTFPTGTETTDLTITEQPTTDQAGRYTLVTQGGKNAVCTNLTTGDPVTVTNNGEAGFTLSGVDGGSNISCTVYNREHEVSASVAVDKQWVVNGTNYANGDQPEGLLAGLTLSGPGTATSTTQPWATTRTGYTEGDQPSIDETTTIDPILVGCTLDSQQVTEANGETVTESLPYSPTLQAGENEYVVTNVVTCVTKLTLIKQVIGGDAEPDEWSFTAYTVPTVPSEGTAVSGFDGVTPADTLPNDQWGVTDEIDPGTYQFAEQNGPAEYYQQFRGDPDTQQATRPLSTGSWDCTHVDDDLNRVDEWNDGLNGGAVIAQGTHVACIAYNLTGQMTILKYVDGGSSEASDWNLTATPASGVDGLSATTVTGDETITDDNTFYVRPLHDYSITEESLSGNLAYGQVKVQQYTGEIPSDGVVDHTDDSLWTDVDPSAIQVPNDDNAHSVYRIVNVPAPSIVLPLTGGTAQDLFVITGTGLLILTAGAAAWRRRREQAAAK</sequence>
<evidence type="ECO:0000313" key="4">
    <source>
        <dbReference type="EMBL" id="NIH57781.1"/>
    </source>
</evidence>
<feature type="compositionally biased region" description="Low complexity" evidence="1">
    <location>
        <begin position="647"/>
        <end position="660"/>
    </location>
</feature>
<evidence type="ECO:0000256" key="2">
    <source>
        <dbReference type="SAM" id="Phobius"/>
    </source>
</evidence>
<dbReference type="CDD" id="cd00198">
    <property type="entry name" value="vWFA"/>
    <property type="match status" value="1"/>
</dbReference>
<dbReference type="InterPro" id="IPR002035">
    <property type="entry name" value="VWF_A"/>
</dbReference>
<dbReference type="Proteomes" id="UP000749311">
    <property type="component" value="Unassembled WGS sequence"/>
</dbReference>
<feature type="compositionally biased region" description="Basic and acidic residues" evidence="1">
    <location>
        <begin position="66"/>
        <end position="77"/>
    </location>
</feature>
<dbReference type="SMART" id="SM00327">
    <property type="entry name" value="VWA"/>
    <property type="match status" value="1"/>
</dbReference>